<evidence type="ECO:0000313" key="3">
    <source>
        <dbReference type="Proteomes" id="UP000248423"/>
    </source>
</evidence>
<sequence>MLFICLLGRLSESLLAWHALHTQHSYILGLAGLVIFSLTAWITDMGMGIAGQTHGIIP</sequence>
<keyword evidence="1" id="KW-0812">Transmembrane</keyword>
<dbReference type="EMBL" id="KZ826434">
    <property type="protein sequence ID" value="PYI00804.1"/>
    <property type="molecule type" value="Genomic_DNA"/>
</dbReference>
<proteinExistence type="predicted"/>
<keyword evidence="1" id="KW-0472">Membrane</keyword>
<name>A0A319EAV0_ASPSB</name>
<organism evidence="2 3">
    <name type="scientific">Aspergillus sclerotiicarbonarius (strain CBS 121057 / IBT 28362)</name>
    <dbReference type="NCBI Taxonomy" id="1448318"/>
    <lineage>
        <taxon>Eukaryota</taxon>
        <taxon>Fungi</taxon>
        <taxon>Dikarya</taxon>
        <taxon>Ascomycota</taxon>
        <taxon>Pezizomycotina</taxon>
        <taxon>Eurotiomycetes</taxon>
        <taxon>Eurotiomycetidae</taxon>
        <taxon>Eurotiales</taxon>
        <taxon>Aspergillaceae</taxon>
        <taxon>Aspergillus</taxon>
        <taxon>Aspergillus subgen. Circumdati</taxon>
    </lineage>
</organism>
<dbReference type="AlphaFoldDB" id="A0A319EAV0"/>
<protein>
    <submittedName>
        <fullName evidence="2">Uncharacterized protein</fullName>
    </submittedName>
</protein>
<dbReference type="VEuPathDB" id="FungiDB:BO78DRAFT_33309"/>
<gene>
    <name evidence="2" type="ORF">BO78DRAFT_33309</name>
</gene>
<reference evidence="2 3" key="1">
    <citation type="submission" date="2018-02" db="EMBL/GenBank/DDBJ databases">
        <title>The genomes of Aspergillus section Nigri reveals drivers in fungal speciation.</title>
        <authorList>
            <consortium name="DOE Joint Genome Institute"/>
            <person name="Vesth T.C."/>
            <person name="Nybo J."/>
            <person name="Theobald S."/>
            <person name="Brandl J."/>
            <person name="Frisvad J.C."/>
            <person name="Nielsen K.F."/>
            <person name="Lyhne E.K."/>
            <person name="Kogle M.E."/>
            <person name="Kuo A."/>
            <person name="Riley R."/>
            <person name="Clum A."/>
            <person name="Nolan M."/>
            <person name="Lipzen A."/>
            <person name="Salamov A."/>
            <person name="Henrissat B."/>
            <person name="Wiebenga A."/>
            <person name="De vries R.P."/>
            <person name="Grigoriev I.V."/>
            <person name="Mortensen U.H."/>
            <person name="Andersen M.R."/>
            <person name="Baker S.E."/>
        </authorList>
    </citation>
    <scope>NUCLEOTIDE SEQUENCE [LARGE SCALE GENOMIC DNA]</scope>
    <source>
        <strain evidence="2 3">CBS 121057</strain>
    </source>
</reference>
<evidence type="ECO:0000256" key="1">
    <source>
        <dbReference type="SAM" id="Phobius"/>
    </source>
</evidence>
<keyword evidence="3" id="KW-1185">Reference proteome</keyword>
<feature type="transmembrane region" description="Helical" evidence="1">
    <location>
        <begin position="26"/>
        <end position="43"/>
    </location>
</feature>
<evidence type="ECO:0000313" key="2">
    <source>
        <dbReference type="EMBL" id="PYI00804.1"/>
    </source>
</evidence>
<keyword evidence="1" id="KW-1133">Transmembrane helix</keyword>
<dbReference type="Proteomes" id="UP000248423">
    <property type="component" value="Unassembled WGS sequence"/>
</dbReference>
<accession>A0A319EAV0</accession>